<dbReference type="InterPro" id="IPR003154">
    <property type="entry name" value="S1/P1nuclease"/>
</dbReference>
<sequence length="281" mass="30858">MKRLVAAVCLFLLAPLSLHAWGPQGHRLVAEIAFDHLTPEAHASVQELLGHESLADVSSWADAYLDGNFQTFYWHFINIPPDAAGYDRDRDCLLQPGVTRGSTRDHWRDCAVERIPYNAERIANPSLDRADRAIALKFLVHIVGDLHQPFHALGVGHGGNDIPVTVFGSPDCGDYKCNLHEVWDEKLIERRGLDDSAYLKVLETGIAAKKMTAGTGTSVDWAMESRDLGRAALVAAGTNIDEAYYARNIATVDQRLEQGGLRLAALINAAFAKAPVEKVPR</sequence>
<keyword evidence="6" id="KW-0325">Glycoprotein</keyword>
<proteinExistence type="predicted"/>
<dbReference type="OrthoDB" id="267579at2"/>
<organism evidence="8 9">
    <name type="scientific">Granulicella sibirica</name>
    <dbReference type="NCBI Taxonomy" id="2479048"/>
    <lineage>
        <taxon>Bacteria</taxon>
        <taxon>Pseudomonadati</taxon>
        <taxon>Acidobacteriota</taxon>
        <taxon>Terriglobia</taxon>
        <taxon>Terriglobales</taxon>
        <taxon>Acidobacteriaceae</taxon>
        <taxon>Granulicella</taxon>
    </lineage>
</organism>
<dbReference type="GO" id="GO:0016788">
    <property type="term" value="F:hydrolase activity, acting on ester bonds"/>
    <property type="evidence" value="ECO:0007669"/>
    <property type="project" value="InterPro"/>
</dbReference>
<feature type="signal peptide" evidence="7">
    <location>
        <begin position="1"/>
        <end position="20"/>
    </location>
</feature>
<dbReference type="Proteomes" id="UP000289437">
    <property type="component" value="Unassembled WGS sequence"/>
</dbReference>
<keyword evidence="5" id="KW-1015">Disulfide bond</keyword>
<evidence type="ECO:0000256" key="2">
    <source>
        <dbReference type="ARBA" id="ARBA00022723"/>
    </source>
</evidence>
<dbReference type="InterPro" id="IPR008947">
    <property type="entry name" value="PLipase_C/P1_nuclease_dom_sf"/>
</dbReference>
<dbReference type="AlphaFoldDB" id="A0A4Q0SXG1"/>
<keyword evidence="2" id="KW-0479">Metal-binding</keyword>
<keyword evidence="7" id="KW-0732">Signal</keyword>
<comment type="caution">
    <text evidence="8">The sequence shown here is derived from an EMBL/GenBank/DDBJ whole genome shotgun (WGS) entry which is preliminary data.</text>
</comment>
<evidence type="ECO:0000313" key="9">
    <source>
        <dbReference type="Proteomes" id="UP000289437"/>
    </source>
</evidence>
<dbReference type="EMBL" id="RDSM01000004">
    <property type="protein sequence ID" value="RXH54298.1"/>
    <property type="molecule type" value="Genomic_DNA"/>
</dbReference>
<evidence type="ECO:0000256" key="4">
    <source>
        <dbReference type="ARBA" id="ARBA00022801"/>
    </source>
</evidence>
<dbReference type="Pfam" id="PF02265">
    <property type="entry name" value="S1-P1_nuclease"/>
    <property type="match status" value="1"/>
</dbReference>
<keyword evidence="9" id="KW-1185">Reference proteome</keyword>
<keyword evidence="3 8" id="KW-0255">Endonuclease</keyword>
<dbReference type="GO" id="GO:0004519">
    <property type="term" value="F:endonuclease activity"/>
    <property type="evidence" value="ECO:0007669"/>
    <property type="project" value="UniProtKB-KW"/>
</dbReference>
<evidence type="ECO:0000256" key="3">
    <source>
        <dbReference type="ARBA" id="ARBA00022759"/>
    </source>
</evidence>
<dbReference type="GO" id="GO:0003676">
    <property type="term" value="F:nucleic acid binding"/>
    <property type="evidence" value="ECO:0007669"/>
    <property type="project" value="InterPro"/>
</dbReference>
<name>A0A4Q0SXG1_9BACT</name>
<reference evidence="8 9" key="1">
    <citation type="submission" date="2018-11" db="EMBL/GenBank/DDBJ databases">
        <authorList>
            <person name="Mardanov A.V."/>
            <person name="Ravin N.V."/>
            <person name="Dedysh S.N."/>
        </authorList>
    </citation>
    <scope>NUCLEOTIDE SEQUENCE [LARGE SCALE GENOMIC DNA]</scope>
    <source>
        <strain evidence="8 9">AF10</strain>
    </source>
</reference>
<keyword evidence="1" id="KW-0540">Nuclease</keyword>
<evidence type="ECO:0000256" key="7">
    <source>
        <dbReference type="SAM" id="SignalP"/>
    </source>
</evidence>
<evidence type="ECO:0000256" key="6">
    <source>
        <dbReference type="ARBA" id="ARBA00023180"/>
    </source>
</evidence>
<keyword evidence="4" id="KW-0378">Hydrolase</keyword>
<dbReference type="CDD" id="cd11010">
    <property type="entry name" value="S1-P1_nuclease"/>
    <property type="match status" value="1"/>
</dbReference>
<protein>
    <submittedName>
        <fullName evidence="8">Endonuclease</fullName>
    </submittedName>
</protein>
<dbReference type="PANTHER" id="PTHR33146:SF26">
    <property type="entry name" value="ENDONUCLEASE 4"/>
    <property type="match status" value="1"/>
</dbReference>
<accession>A0A4Q0SXG1</accession>
<reference evidence="9" key="2">
    <citation type="submission" date="2019-02" db="EMBL/GenBank/DDBJ databases">
        <title>Granulicella sibirica sp. nov., a psychrotolerant acidobacterium isolated from an organic soil layer in forested tundra, West Siberia.</title>
        <authorList>
            <person name="Oshkin I.Y."/>
            <person name="Kulichevskaya I.S."/>
            <person name="Rijpstra W.I.C."/>
            <person name="Sinninghe Damste J.S."/>
            <person name="Rakitin A.L."/>
            <person name="Ravin N.V."/>
            <person name="Dedysh S.N."/>
        </authorList>
    </citation>
    <scope>NUCLEOTIDE SEQUENCE [LARGE SCALE GENOMIC DNA]</scope>
    <source>
        <strain evidence="9">AF10</strain>
    </source>
</reference>
<dbReference type="SUPFAM" id="SSF48537">
    <property type="entry name" value="Phospholipase C/P1 nuclease"/>
    <property type="match status" value="1"/>
</dbReference>
<dbReference type="Gene3D" id="1.10.575.10">
    <property type="entry name" value="P1 Nuclease"/>
    <property type="match status" value="1"/>
</dbReference>
<dbReference type="GO" id="GO:0046872">
    <property type="term" value="F:metal ion binding"/>
    <property type="evidence" value="ECO:0007669"/>
    <property type="project" value="UniProtKB-KW"/>
</dbReference>
<evidence type="ECO:0000313" key="8">
    <source>
        <dbReference type="EMBL" id="RXH54298.1"/>
    </source>
</evidence>
<feature type="chain" id="PRO_5020930214" evidence="7">
    <location>
        <begin position="21"/>
        <end position="281"/>
    </location>
</feature>
<evidence type="ECO:0000256" key="5">
    <source>
        <dbReference type="ARBA" id="ARBA00023157"/>
    </source>
</evidence>
<dbReference type="PANTHER" id="PTHR33146">
    <property type="entry name" value="ENDONUCLEASE 4"/>
    <property type="match status" value="1"/>
</dbReference>
<dbReference type="GO" id="GO:0006308">
    <property type="term" value="P:DNA catabolic process"/>
    <property type="evidence" value="ECO:0007669"/>
    <property type="project" value="InterPro"/>
</dbReference>
<dbReference type="RefSeq" id="WP_161571098.1">
    <property type="nucleotide sequence ID" value="NZ_RDSM01000004.1"/>
</dbReference>
<evidence type="ECO:0000256" key="1">
    <source>
        <dbReference type="ARBA" id="ARBA00022722"/>
    </source>
</evidence>
<gene>
    <name evidence="8" type="ORF">GRAN_4594</name>
</gene>